<dbReference type="Gene3D" id="2.30.30.40">
    <property type="entry name" value="SH3 Domains"/>
    <property type="match status" value="1"/>
</dbReference>
<gene>
    <name evidence="2" type="ORF">DSCO28_62780</name>
</gene>
<dbReference type="InterPro" id="IPR003646">
    <property type="entry name" value="SH3-like_bac-type"/>
</dbReference>
<evidence type="ECO:0000313" key="2">
    <source>
        <dbReference type="EMBL" id="BBO85712.1"/>
    </source>
</evidence>
<dbReference type="SMART" id="SM00287">
    <property type="entry name" value="SH3b"/>
    <property type="match status" value="1"/>
</dbReference>
<organism evidence="2 3">
    <name type="scientific">Desulfosarcina ovata subsp. sediminis</name>
    <dbReference type="NCBI Taxonomy" id="885957"/>
    <lineage>
        <taxon>Bacteria</taxon>
        <taxon>Pseudomonadati</taxon>
        <taxon>Thermodesulfobacteriota</taxon>
        <taxon>Desulfobacteria</taxon>
        <taxon>Desulfobacterales</taxon>
        <taxon>Desulfosarcinaceae</taxon>
        <taxon>Desulfosarcina</taxon>
    </lineage>
</organism>
<name>A0A5K7ZZN4_9BACT</name>
<accession>A0A5K7ZZN4</accession>
<reference evidence="2 3" key="1">
    <citation type="submission" date="2019-11" db="EMBL/GenBank/DDBJ databases">
        <title>Comparative genomics of hydrocarbon-degrading Desulfosarcina strains.</title>
        <authorList>
            <person name="Watanabe M."/>
            <person name="Kojima H."/>
            <person name="Fukui M."/>
        </authorList>
    </citation>
    <scope>NUCLEOTIDE SEQUENCE [LARGE SCALE GENOMIC DNA]</scope>
    <source>
        <strain evidence="2 3">28bB2T</strain>
    </source>
</reference>
<dbReference type="RefSeq" id="WP_162459172.1">
    <property type="nucleotide sequence ID" value="NZ_AP021876.1"/>
</dbReference>
<sequence>MTLLHLKRNTGWRNLTIGLLVFGLSTGSAVWAGPPMNRPSASYPQPGNVQKQIPSDHQRARHGADNYYFHKGVYYRHDPKGYRVVRPPRGTRIDHLPLGVETLIVAGITYFLLAGIYYQKAPSGYVVVDAPPAAVQSPAVTSGETLAVTVSLLNVRSGPGTDHPVVTQVRLGDRLVTAGTSAGWYYVRLPDGQYGWVMMQYTRPVAPAAQG</sequence>
<dbReference type="Pfam" id="PF20125">
    <property type="entry name" value="DUF6515"/>
    <property type="match status" value="1"/>
</dbReference>
<dbReference type="InterPro" id="IPR045398">
    <property type="entry name" value="DUF6515"/>
</dbReference>
<dbReference type="Pfam" id="PF08239">
    <property type="entry name" value="SH3_3"/>
    <property type="match status" value="1"/>
</dbReference>
<dbReference type="Proteomes" id="UP000425960">
    <property type="component" value="Chromosome"/>
</dbReference>
<evidence type="ECO:0000313" key="3">
    <source>
        <dbReference type="Proteomes" id="UP000425960"/>
    </source>
</evidence>
<dbReference type="PROSITE" id="PS51781">
    <property type="entry name" value="SH3B"/>
    <property type="match status" value="1"/>
</dbReference>
<dbReference type="EMBL" id="AP021876">
    <property type="protein sequence ID" value="BBO85712.1"/>
    <property type="molecule type" value="Genomic_DNA"/>
</dbReference>
<proteinExistence type="predicted"/>
<dbReference type="AlphaFoldDB" id="A0A5K7ZZN4"/>
<protein>
    <recommendedName>
        <fullName evidence="1">SH3b domain-containing protein</fullName>
    </recommendedName>
</protein>
<dbReference type="KEGG" id="dov:DSCO28_62780"/>
<feature type="domain" description="SH3b" evidence="1">
    <location>
        <begin position="143"/>
        <end position="206"/>
    </location>
</feature>
<evidence type="ECO:0000259" key="1">
    <source>
        <dbReference type="PROSITE" id="PS51781"/>
    </source>
</evidence>